<evidence type="ECO:0000259" key="1">
    <source>
        <dbReference type="Pfam" id="PF11008"/>
    </source>
</evidence>
<proteinExistence type="predicted"/>
<feature type="domain" description="DUF2846" evidence="1">
    <location>
        <begin position="63"/>
        <end position="145"/>
    </location>
</feature>
<keyword evidence="3" id="KW-1185">Reference proteome</keyword>
<sequence length="199" mass="20384">MGRIKSLVVATIVIVGTLGCAGFAALAEPARQPAAAPVKQAGLAAPAKQPAAQAKAKPAGSRNARLYFLREKGILGAMGGLAASTEILIDGKSAGKVEMGTFFVVDRPPGLTKIATHMKLAMADYEIEVPIEAGKTYYFGVGTRRGGAPVQDLLNQAIAGSSGEQIRSSSPFKASFAGAGLFRFEPAAGAAAIEKLKTP</sequence>
<protein>
    <submittedName>
        <fullName evidence="2">Uncharacterized protein DUF2846</fullName>
    </submittedName>
</protein>
<name>A0A560CZJ8_9BRAD</name>
<dbReference type="AlphaFoldDB" id="A0A560CZJ8"/>
<reference evidence="2 3" key="1">
    <citation type="submission" date="2019-06" db="EMBL/GenBank/DDBJ databases">
        <title>Genomic Encyclopedia of Type Strains, Phase IV (KMG-V): Genome sequencing to study the core and pangenomes of soil and plant-associated prokaryotes.</title>
        <authorList>
            <person name="Whitman W."/>
        </authorList>
    </citation>
    <scope>NUCLEOTIDE SEQUENCE [LARGE SCALE GENOMIC DNA]</scope>
    <source>
        <strain evidence="2 3">BR 510</strain>
    </source>
</reference>
<dbReference type="PROSITE" id="PS51257">
    <property type="entry name" value="PROKAR_LIPOPROTEIN"/>
    <property type="match status" value="1"/>
</dbReference>
<comment type="caution">
    <text evidence="2">The sequence shown here is derived from an EMBL/GenBank/DDBJ whole genome shotgun (WGS) entry which is preliminary data.</text>
</comment>
<dbReference type="InterPro" id="IPR022548">
    <property type="entry name" value="DUF2846"/>
</dbReference>
<dbReference type="Pfam" id="PF11008">
    <property type="entry name" value="DUF2846"/>
    <property type="match status" value="1"/>
</dbReference>
<accession>A0A560CZJ8</accession>
<organism evidence="2 3">
    <name type="scientific">Bradyrhizobium stylosanthis</name>
    <dbReference type="NCBI Taxonomy" id="1803665"/>
    <lineage>
        <taxon>Bacteria</taxon>
        <taxon>Pseudomonadati</taxon>
        <taxon>Pseudomonadota</taxon>
        <taxon>Alphaproteobacteria</taxon>
        <taxon>Hyphomicrobiales</taxon>
        <taxon>Nitrobacteraceae</taxon>
        <taxon>Bradyrhizobium</taxon>
    </lineage>
</organism>
<dbReference type="Proteomes" id="UP000319949">
    <property type="component" value="Unassembled WGS sequence"/>
</dbReference>
<gene>
    <name evidence="2" type="ORF">FBZ96_11660</name>
</gene>
<dbReference type="RefSeq" id="WP_186467797.1">
    <property type="nucleotide sequence ID" value="NZ_VITK01000016.1"/>
</dbReference>
<evidence type="ECO:0000313" key="2">
    <source>
        <dbReference type="EMBL" id="TWA90253.1"/>
    </source>
</evidence>
<dbReference type="EMBL" id="VITK01000016">
    <property type="protein sequence ID" value="TWA90253.1"/>
    <property type="molecule type" value="Genomic_DNA"/>
</dbReference>
<evidence type="ECO:0000313" key="3">
    <source>
        <dbReference type="Proteomes" id="UP000319949"/>
    </source>
</evidence>